<evidence type="ECO:0000313" key="3">
    <source>
        <dbReference type="Proteomes" id="UP000198559"/>
    </source>
</evidence>
<keyword evidence="1" id="KW-1133">Transmembrane helix</keyword>
<dbReference type="AlphaFoldDB" id="A0A1H6MB74"/>
<name>A0A1H6MB74_9GAMM</name>
<sequence>MPPKGLYAVNKNTTLCQFRNFLKAITFLYSLIIMQICKALL</sequence>
<dbReference type="EMBL" id="CVUD02000254">
    <property type="protein sequence ID" value="SEH94870.1"/>
    <property type="molecule type" value="Genomic_DNA"/>
</dbReference>
<dbReference type="Proteomes" id="UP000198559">
    <property type="component" value="Unassembled WGS sequence"/>
</dbReference>
<gene>
    <name evidence="2" type="ORF">BAZSYMB_SCAFFOLD00011_15</name>
</gene>
<proteinExistence type="predicted"/>
<protein>
    <submittedName>
        <fullName evidence="2">Uncharacterized protein</fullName>
    </submittedName>
</protein>
<evidence type="ECO:0000313" key="2">
    <source>
        <dbReference type="EMBL" id="SEH94870.1"/>
    </source>
</evidence>
<reference evidence="3" key="1">
    <citation type="submission" date="2016-06" db="EMBL/GenBank/DDBJ databases">
        <authorList>
            <person name="Petersen J."/>
            <person name="Sayavedra L."/>
        </authorList>
    </citation>
    <scope>NUCLEOTIDE SEQUENCE [LARGE SCALE GENOMIC DNA]</scope>
    <source>
        <strain evidence="3">BazSymB</strain>
    </source>
</reference>
<dbReference type="STRING" id="235205.BAZSYMB_SCAFFOLD00011_15"/>
<keyword evidence="1" id="KW-0472">Membrane</keyword>
<feature type="transmembrane region" description="Helical" evidence="1">
    <location>
        <begin position="20"/>
        <end position="40"/>
    </location>
</feature>
<evidence type="ECO:0000256" key="1">
    <source>
        <dbReference type="SAM" id="Phobius"/>
    </source>
</evidence>
<accession>A0A1H6MB74</accession>
<organism evidence="2 3">
    <name type="scientific">Bathymodiolus azoricus thioautotrophic gill symbiont</name>
    <dbReference type="NCBI Taxonomy" id="235205"/>
    <lineage>
        <taxon>Bacteria</taxon>
        <taxon>Pseudomonadati</taxon>
        <taxon>Pseudomonadota</taxon>
        <taxon>Gammaproteobacteria</taxon>
        <taxon>sulfur-oxidizing symbionts</taxon>
    </lineage>
</organism>
<keyword evidence="1" id="KW-0812">Transmembrane</keyword>